<dbReference type="Proteomes" id="UP000601171">
    <property type="component" value="Unassembled WGS sequence"/>
</dbReference>
<comment type="caution">
    <text evidence="2">The sequence shown here is derived from an EMBL/GenBank/DDBJ whole genome shotgun (WGS) entry which is preliminary data.</text>
</comment>
<reference evidence="2" key="1">
    <citation type="submission" date="2020-08" db="EMBL/GenBank/DDBJ databases">
        <title>Genome public.</title>
        <authorList>
            <person name="Liu C."/>
            <person name="Sun Q."/>
        </authorList>
    </citation>
    <scope>NUCLEOTIDE SEQUENCE</scope>
    <source>
        <strain evidence="2">BX21</strain>
    </source>
</reference>
<dbReference type="EMBL" id="JACRTG010000028">
    <property type="protein sequence ID" value="MBC8588835.1"/>
    <property type="molecule type" value="Genomic_DNA"/>
</dbReference>
<sequence length="233" mass="27239">MVIRAMFTKKNYLRYLSHLDLMRLFQRCFNRSQIPIKYSEGFNPHPKFSIAHPLSLGIESEGEFMEIDLAEEISIEDFIDKMNYSLPKDIQIVKAKYVDGDESVTKLISYAFYEIKLLISKETEIENIENITREWLKNDEILITRYRKKGKNKILVDENIKPLIGNVVVKGFDDHNFLVINALFKVGEKGNLKPMDFIGAMNRDLKLDIDMDLVYIKRLNLFAEENGKLYSPM</sequence>
<dbReference type="AlphaFoldDB" id="A0A926EYZ7"/>
<evidence type="ECO:0000313" key="2">
    <source>
        <dbReference type="EMBL" id="MBC8588835.1"/>
    </source>
</evidence>
<name>A0A926EYZ7_9FIRM</name>
<keyword evidence="3" id="KW-1185">Reference proteome</keyword>
<evidence type="ECO:0000259" key="1">
    <source>
        <dbReference type="Pfam" id="PF10105"/>
    </source>
</evidence>
<gene>
    <name evidence="2" type="ORF">H8707_11465</name>
</gene>
<protein>
    <submittedName>
        <fullName evidence="2">DUF2344 domain-containing protein</fullName>
    </submittedName>
</protein>
<dbReference type="InterPro" id="IPR018768">
    <property type="entry name" value="DUF2344"/>
</dbReference>
<accession>A0A926EYZ7</accession>
<evidence type="ECO:0000313" key="3">
    <source>
        <dbReference type="Proteomes" id="UP000601171"/>
    </source>
</evidence>
<dbReference type="NCBIfam" id="TIGR03936">
    <property type="entry name" value="sam_1_link_chp"/>
    <property type="match status" value="1"/>
</dbReference>
<dbReference type="Pfam" id="PF10105">
    <property type="entry name" value="DUF2344"/>
    <property type="match status" value="1"/>
</dbReference>
<feature type="domain" description="DUF2344" evidence="1">
    <location>
        <begin position="3"/>
        <end position="194"/>
    </location>
</feature>
<organism evidence="2 3">
    <name type="scientific">Paratissierella segnis</name>
    <dbReference type="NCBI Taxonomy" id="2763679"/>
    <lineage>
        <taxon>Bacteria</taxon>
        <taxon>Bacillati</taxon>
        <taxon>Bacillota</taxon>
        <taxon>Tissierellia</taxon>
        <taxon>Tissierellales</taxon>
        <taxon>Tissierellaceae</taxon>
        <taxon>Paratissierella</taxon>
    </lineage>
</organism>
<proteinExistence type="predicted"/>